<sequence length="276" mass="30497">MAFALRGLASFVNRVHALKQGYRLMSLTSSLERNGERGLRLVTSSTSRTGQWSNNSVQSLLSRYLSDGVVEGGRKPGEVATGKSSTSTAIPMGYADEYFHHVHRWRPGDPSKRTVVYLWLGTCKFISACIARVIILCFIYTMMPSADVLAEASTEVSLDSIPEGSTVSVKWRGKPVFIRHRSEADIEKAKQDDHADLRDPQLDESRVEDPHWLVVIGICTHLGCIPIADAGDYGGWFCPCHGSHYDISGRIRKGPAPSNLEIPPYKFTEDGKMIIG</sequence>
<comment type="miscellaneous">
    <text evidence="11">The Rieske protein is a high potential 2Fe-2S protein.</text>
</comment>
<keyword evidence="5" id="KW-0479">Metal-binding</keyword>
<dbReference type="CDD" id="cd03470">
    <property type="entry name" value="Rieske_cytochrome_bc1"/>
    <property type="match status" value="1"/>
</dbReference>
<evidence type="ECO:0000256" key="8">
    <source>
        <dbReference type="ARBA" id="ARBA00023014"/>
    </source>
</evidence>
<evidence type="ECO:0000256" key="6">
    <source>
        <dbReference type="ARBA" id="ARBA00022989"/>
    </source>
</evidence>
<evidence type="ECO:0000256" key="2">
    <source>
        <dbReference type="ARBA" id="ARBA00010651"/>
    </source>
</evidence>
<comment type="caution">
    <text evidence="14">The sequence shown here is derived from an EMBL/GenBank/DDBJ whole genome shotgun (WGS) entry which is preliminary data.</text>
</comment>
<dbReference type="NCBIfam" id="TIGR01416">
    <property type="entry name" value="Rieske_proteo"/>
    <property type="match status" value="1"/>
</dbReference>
<evidence type="ECO:0000256" key="5">
    <source>
        <dbReference type="ARBA" id="ARBA00022723"/>
    </source>
</evidence>
<evidence type="ECO:0000256" key="11">
    <source>
        <dbReference type="RuleBase" id="RU004494"/>
    </source>
</evidence>
<evidence type="ECO:0000313" key="15">
    <source>
        <dbReference type="Proteomes" id="UP001061958"/>
    </source>
</evidence>
<keyword evidence="11" id="KW-0813">Transport</keyword>
<accession>A0A9C7Q1P4</accession>
<dbReference type="OrthoDB" id="1637982at2759"/>
<dbReference type="GO" id="GO:0051537">
    <property type="term" value="F:2 iron, 2 sulfur cluster binding"/>
    <property type="evidence" value="ECO:0007669"/>
    <property type="project" value="UniProtKB-KW"/>
</dbReference>
<evidence type="ECO:0000256" key="7">
    <source>
        <dbReference type="ARBA" id="ARBA00023004"/>
    </source>
</evidence>
<evidence type="ECO:0000256" key="9">
    <source>
        <dbReference type="ARBA" id="ARBA00023136"/>
    </source>
</evidence>
<dbReference type="InterPro" id="IPR014349">
    <property type="entry name" value="Rieske_Fe-S_prot"/>
</dbReference>
<dbReference type="Gene3D" id="2.102.10.10">
    <property type="entry name" value="Rieske [2Fe-2S] iron-sulphur domain"/>
    <property type="match status" value="1"/>
</dbReference>
<keyword evidence="10" id="KW-1015">Disulfide bond</keyword>
<dbReference type="PANTHER" id="PTHR10134">
    <property type="entry name" value="CYTOCHROME B-C1 COMPLEX SUBUNIT RIESKE, MITOCHONDRIAL"/>
    <property type="match status" value="1"/>
</dbReference>
<dbReference type="InterPro" id="IPR017941">
    <property type="entry name" value="Rieske_2Fe-2S"/>
</dbReference>
<keyword evidence="12" id="KW-0679">Respiratory chain</keyword>
<dbReference type="AlphaFoldDB" id="A0A9C7Q1P4"/>
<evidence type="ECO:0000256" key="12">
    <source>
        <dbReference type="RuleBase" id="RU004495"/>
    </source>
</evidence>
<dbReference type="InterPro" id="IPR006317">
    <property type="entry name" value="Ubiquinol_cyt_c_Rdtase_Fe-S-su"/>
</dbReference>
<keyword evidence="3" id="KW-0812">Transmembrane</keyword>
<protein>
    <recommendedName>
        <fullName evidence="11">Cytochrome b-c1 complex subunit Rieske, mitochondrial</fullName>
        <ecNumber evidence="11">7.1.1.8</ecNumber>
    </recommendedName>
</protein>
<dbReference type="EMBL" id="BQMJ01000053">
    <property type="protein sequence ID" value="GJQ14250.1"/>
    <property type="molecule type" value="Genomic_DNA"/>
</dbReference>
<keyword evidence="9" id="KW-0472">Membrane</keyword>
<dbReference type="InterPro" id="IPR036922">
    <property type="entry name" value="Rieske_2Fe-2S_sf"/>
</dbReference>
<evidence type="ECO:0000256" key="10">
    <source>
        <dbReference type="ARBA" id="ARBA00023157"/>
    </source>
</evidence>
<organism evidence="14 15">
    <name type="scientific">Galdieria partita</name>
    <dbReference type="NCBI Taxonomy" id="83374"/>
    <lineage>
        <taxon>Eukaryota</taxon>
        <taxon>Rhodophyta</taxon>
        <taxon>Bangiophyceae</taxon>
        <taxon>Galdieriales</taxon>
        <taxon>Galdieriaceae</taxon>
        <taxon>Galdieria</taxon>
    </lineage>
</organism>
<keyword evidence="12" id="KW-0496">Mitochondrion</keyword>
<dbReference type="PRINTS" id="PR00162">
    <property type="entry name" value="RIESKE"/>
</dbReference>
<keyword evidence="8" id="KW-0411">Iron-sulfur</keyword>
<evidence type="ECO:0000313" key="14">
    <source>
        <dbReference type="EMBL" id="GJQ14250.1"/>
    </source>
</evidence>
<gene>
    <name evidence="14" type="ORF">GpartN1_g6041.t1</name>
</gene>
<keyword evidence="4" id="KW-0001">2Fe-2S</keyword>
<evidence type="ECO:0000256" key="4">
    <source>
        <dbReference type="ARBA" id="ARBA00022714"/>
    </source>
</evidence>
<dbReference type="PROSITE" id="PS51296">
    <property type="entry name" value="RIESKE"/>
    <property type="match status" value="1"/>
</dbReference>
<evidence type="ECO:0000256" key="3">
    <source>
        <dbReference type="ARBA" id="ARBA00022692"/>
    </source>
</evidence>
<name>A0A9C7Q1P4_9RHOD</name>
<dbReference type="Pfam" id="PF00355">
    <property type="entry name" value="Rieske"/>
    <property type="match status" value="1"/>
</dbReference>
<dbReference type="Proteomes" id="UP001061958">
    <property type="component" value="Unassembled WGS sequence"/>
</dbReference>
<keyword evidence="11" id="KW-0249">Electron transport</keyword>
<dbReference type="SUPFAM" id="SSF81502">
    <property type="entry name" value="ISP transmembrane anchor"/>
    <property type="match status" value="1"/>
</dbReference>
<feature type="domain" description="Rieske" evidence="13">
    <location>
        <begin position="179"/>
        <end position="274"/>
    </location>
</feature>
<comment type="similarity">
    <text evidence="2">Belongs to the Rieske iron-sulfur protein family.</text>
</comment>
<keyword evidence="7" id="KW-0408">Iron</keyword>
<keyword evidence="15" id="KW-1185">Reference proteome</keyword>
<dbReference type="EC" id="7.1.1.8" evidence="11"/>
<proteinExistence type="inferred from homology"/>
<reference evidence="14" key="1">
    <citation type="journal article" date="2022" name="Proc. Natl. Acad. Sci. U.S.A.">
        <title>Life cycle and functional genomics of the unicellular red alga Galdieria for elucidating algal and plant evolution and industrial use.</title>
        <authorList>
            <person name="Hirooka S."/>
            <person name="Itabashi T."/>
            <person name="Ichinose T.M."/>
            <person name="Onuma R."/>
            <person name="Fujiwara T."/>
            <person name="Yamashita S."/>
            <person name="Jong L.W."/>
            <person name="Tomita R."/>
            <person name="Iwane A.H."/>
            <person name="Miyagishima S.Y."/>
        </authorList>
    </citation>
    <scope>NUCLEOTIDE SEQUENCE</scope>
    <source>
        <strain evidence="14">NBRC 102759</strain>
    </source>
</reference>
<dbReference type="GO" id="GO:0046872">
    <property type="term" value="F:metal ion binding"/>
    <property type="evidence" value="ECO:0007669"/>
    <property type="project" value="UniProtKB-KW"/>
</dbReference>
<evidence type="ECO:0000259" key="13">
    <source>
        <dbReference type="PROSITE" id="PS51296"/>
    </source>
</evidence>
<dbReference type="GO" id="GO:0008121">
    <property type="term" value="F:quinol-cytochrome-c reductase activity"/>
    <property type="evidence" value="ECO:0007669"/>
    <property type="project" value="UniProtKB-EC"/>
</dbReference>
<comment type="cofactor">
    <cofactor evidence="11">
        <name>[2Fe-2S] cluster</name>
        <dbReference type="ChEBI" id="CHEBI:190135"/>
    </cofactor>
    <text evidence="11">Binds 1 [2Fe-2S] cluster per subunit.</text>
</comment>
<comment type="subcellular location">
    <subcellularLocation>
        <location evidence="1">Membrane</location>
        <topology evidence="1">Single-pass membrane protein</topology>
    </subcellularLocation>
    <subcellularLocation>
        <location evidence="12">Mitochondrion inner membrane</location>
    </subcellularLocation>
</comment>
<dbReference type="FunFam" id="2.102.10.10:FF:000001">
    <property type="entry name" value="Cytochrome b-c1 complex subunit Rieske, mitochondrial"/>
    <property type="match status" value="1"/>
</dbReference>
<dbReference type="InterPro" id="IPR005805">
    <property type="entry name" value="Rieske_Fe-S_prot_C"/>
</dbReference>
<keyword evidence="6" id="KW-1133">Transmembrane helix</keyword>
<dbReference type="SUPFAM" id="SSF50022">
    <property type="entry name" value="ISP domain"/>
    <property type="match status" value="1"/>
</dbReference>
<reference evidence="14" key="2">
    <citation type="submission" date="2022-01" db="EMBL/GenBank/DDBJ databases">
        <authorList>
            <person name="Hirooka S."/>
            <person name="Miyagishima S.Y."/>
        </authorList>
    </citation>
    <scope>NUCLEOTIDE SEQUENCE</scope>
    <source>
        <strain evidence="14">NBRC 102759</strain>
    </source>
</reference>
<dbReference type="GO" id="GO:0005743">
    <property type="term" value="C:mitochondrial inner membrane"/>
    <property type="evidence" value="ECO:0007669"/>
    <property type="project" value="UniProtKB-SubCell"/>
</dbReference>
<comment type="catalytic activity">
    <reaction evidence="11">
        <text>a quinol + 2 Fe(III)-[cytochrome c](out) = a quinone + 2 Fe(II)-[cytochrome c](out) + 2 H(+)(out)</text>
        <dbReference type="Rhea" id="RHEA:11484"/>
        <dbReference type="Rhea" id="RHEA-COMP:10350"/>
        <dbReference type="Rhea" id="RHEA-COMP:14399"/>
        <dbReference type="ChEBI" id="CHEBI:15378"/>
        <dbReference type="ChEBI" id="CHEBI:24646"/>
        <dbReference type="ChEBI" id="CHEBI:29033"/>
        <dbReference type="ChEBI" id="CHEBI:29034"/>
        <dbReference type="ChEBI" id="CHEBI:132124"/>
        <dbReference type="EC" id="7.1.1.8"/>
    </reaction>
</comment>
<evidence type="ECO:0000256" key="1">
    <source>
        <dbReference type="ARBA" id="ARBA00004167"/>
    </source>
</evidence>